<organism evidence="4 5">
    <name type="scientific">Salvia divinorum</name>
    <name type="common">Maria pastora</name>
    <name type="synonym">Diviner's sage</name>
    <dbReference type="NCBI Taxonomy" id="28513"/>
    <lineage>
        <taxon>Eukaryota</taxon>
        <taxon>Viridiplantae</taxon>
        <taxon>Streptophyta</taxon>
        <taxon>Embryophyta</taxon>
        <taxon>Tracheophyta</taxon>
        <taxon>Spermatophyta</taxon>
        <taxon>Magnoliopsida</taxon>
        <taxon>eudicotyledons</taxon>
        <taxon>Gunneridae</taxon>
        <taxon>Pentapetalae</taxon>
        <taxon>asterids</taxon>
        <taxon>lamiids</taxon>
        <taxon>Lamiales</taxon>
        <taxon>Lamiaceae</taxon>
        <taxon>Nepetoideae</taxon>
        <taxon>Mentheae</taxon>
        <taxon>Salviinae</taxon>
        <taxon>Salvia</taxon>
        <taxon>Salvia subgen. Calosphace</taxon>
    </lineage>
</organism>
<comment type="similarity">
    <text evidence="1">Belongs to the STIG1 family.</text>
</comment>
<dbReference type="AlphaFoldDB" id="A0ABD1I4B8"/>
<feature type="chain" id="PRO_5044884232" evidence="3">
    <location>
        <begin position="23"/>
        <end position="131"/>
    </location>
</feature>
<dbReference type="Proteomes" id="UP001567538">
    <property type="component" value="Unassembled WGS sequence"/>
</dbReference>
<name>A0ABD1I4B8_SALDI</name>
<accession>A0ABD1I4B8</accession>
<comment type="caution">
    <text evidence="4">The sequence shown here is derived from an EMBL/GenBank/DDBJ whole genome shotgun (WGS) entry which is preliminary data.</text>
</comment>
<keyword evidence="5" id="KW-1185">Reference proteome</keyword>
<reference evidence="4 5" key="1">
    <citation type="submission" date="2024-06" db="EMBL/GenBank/DDBJ databases">
        <title>A chromosome level genome sequence of Diviner's sage (Salvia divinorum).</title>
        <authorList>
            <person name="Ford S.A."/>
            <person name="Ro D.-K."/>
            <person name="Ness R.W."/>
            <person name="Phillips M.A."/>
        </authorList>
    </citation>
    <scope>NUCLEOTIDE SEQUENCE [LARGE SCALE GENOMIC DNA]</scope>
    <source>
        <strain evidence="4">SAF-2024a</strain>
        <tissue evidence="4">Leaf</tissue>
    </source>
</reference>
<protein>
    <submittedName>
        <fullName evidence="4">Stigma-specific STIG1-like protein 2</fullName>
    </submittedName>
</protein>
<feature type="signal peptide" evidence="3">
    <location>
        <begin position="1"/>
        <end position="22"/>
    </location>
</feature>
<dbReference type="Pfam" id="PF04885">
    <property type="entry name" value="Stig1"/>
    <property type="match status" value="1"/>
</dbReference>
<dbReference type="EMBL" id="JBEAFC010000003">
    <property type="protein sequence ID" value="KAL1563584.1"/>
    <property type="molecule type" value="Genomic_DNA"/>
</dbReference>
<evidence type="ECO:0000313" key="4">
    <source>
        <dbReference type="EMBL" id="KAL1563584.1"/>
    </source>
</evidence>
<sequence>MKVIKVTFAILAFAMALTLILTTENIGPSGPPPSKPPPTVRVSRFLQKKERNPRAADHCHKDNDVCNNTLEDGRNATCCNNKCFDLQYDNKNCGSCKKKCTFTETCCRGECVLLAYDKRRCSACNNKCMGK</sequence>
<evidence type="ECO:0000313" key="5">
    <source>
        <dbReference type="Proteomes" id="UP001567538"/>
    </source>
</evidence>
<evidence type="ECO:0000256" key="2">
    <source>
        <dbReference type="ARBA" id="ARBA00022729"/>
    </source>
</evidence>
<keyword evidence="2 3" id="KW-0732">Signal</keyword>
<evidence type="ECO:0000256" key="3">
    <source>
        <dbReference type="SAM" id="SignalP"/>
    </source>
</evidence>
<evidence type="ECO:0000256" key="1">
    <source>
        <dbReference type="ARBA" id="ARBA00006010"/>
    </source>
</evidence>
<dbReference type="InterPro" id="IPR006969">
    <property type="entry name" value="Stig-like"/>
</dbReference>
<gene>
    <name evidence="4" type="ORF">AAHA92_06033</name>
</gene>
<proteinExistence type="inferred from homology"/>
<dbReference type="PANTHER" id="PTHR33227:SF18">
    <property type="entry name" value="STIGMA-SPECIFIC STIG1-LIKE PROTEIN 3"/>
    <property type="match status" value="1"/>
</dbReference>
<dbReference type="PANTHER" id="PTHR33227">
    <property type="entry name" value="STIGMA-SPECIFIC STIG1-LIKE PROTEIN 3"/>
    <property type="match status" value="1"/>
</dbReference>